<organism evidence="1 2">
    <name type="scientific">Burkholderia lata (strain ATCC 17760 / DSM 23089 / LMG 22485 / NCIMB 9086 / R18194 / 383)</name>
    <dbReference type="NCBI Taxonomy" id="482957"/>
    <lineage>
        <taxon>Bacteria</taxon>
        <taxon>Pseudomonadati</taxon>
        <taxon>Pseudomonadota</taxon>
        <taxon>Betaproteobacteria</taxon>
        <taxon>Burkholderiales</taxon>
        <taxon>Burkholderiaceae</taxon>
        <taxon>Burkholderia</taxon>
        <taxon>Burkholderia cepacia complex</taxon>
    </lineage>
</organism>
<name>A0A6P2WDN2_BURL3</name>
<dbReference type="RefSeq" id="WP_175012191.1">
    <property type="nucleotide sequence ID" value="NZ_CABVQN010000008.1"/>
</dbReference>
<dbReference type="EMBL" id="CABVQN010000008">
    <property type="protein sequence ID" value="VWC95790.1"/>
    <property type="molecule type" value="Genomic_DNA"/>
</dbReference>
<reference evidence="1 2" key="1">
    <citation type="submission" date="2019-09" db="EMBL/GenBank/DDBJ databases">
        <authorList>
            <person name="Depoorter E."/>
        </authorList>
    </citation>
    <scope>NUCLEOTIDE SEQUENCE [LARGE SCALE GENOMIC DNA]</scope>
    <source>
        <strain evidence="1">R-39750</strain>
    </source>
</reference>
<evidence type="ECO:0000313" key="1">
    <source>
        <dbReference type="EMBL" id="VWC95790.1"/>
    </source>
</evidence>
<evidence type="ECO:0000313" key="2">
    <source>
        <dbReference type="Proteomes" id="UP000494110"/>
    </source>
</evidence>
<protein>
    <submittedName>
        <fullName evidence="1">Uncharacterized protein</fullName>
    </submittedName>
</protein>
<sequence>MPTYIKARLLPSTRTKPARVSIVHLNTAERATRPLTHASVREEIEAAFPGCEYLWAEYGWIYFKCAG</sequence>
<proteinExistence type="predicted"/>
<accession>A0A6P2WDN2</accession>
<gene>
    <name evidence="1" type="ORF">BLA39750_02213</name>
</gene>
<dbReference type="Proteomes" id="UP000494110">
    <property type="component" value="Unassembled WGS sequence"/>
</dbReference>
<dbReference type="AlphaFoldDB" id="A0A6P2WDN2"/>